<feature type="transmembrane region" description="Helical" evidence="5">
    <location>
        <begin position="111"/>
        <end position="133"/>
    </location>
</feature>
<dbReference type="OMA" id="VEMNAPY"/>
<feature type="transmembrane region" description="Helical" evidence="5">
    <location>
        <begin position="145"/>
        <end position="168"/>
    </location>
</feature>
<feature type="transmembrane region" description="Helical" evidence="5">
    <location>
        <begin position="248"/>
        <end position="268"/>
    </location>
</feature>
<dbReference type="InterPro" id="IPR053286">
    <property type="entry name" value="Nematode_rcpt-like_srab"/>
</dbReference>
<evidence type="ECO:0000256" key="4">
    <source>
        <dbReference type="ARBA" id="ARBA00023136"/>
    </source>
</evidence>
<evidence type="ECO:0000256" key="2">
    <source>
        <dbReference type="ARBA" id="ARBA00022692"/>
    </source>
</evidence>
<dbReference type="OrthoDB" id="5809673at2759"/>
<feature type="transmembrane region" description="Helical" evidence="5">
    <location>
        <begin position="288"/>
        <end position="305"/>
    </location>
</feature>
<evidence type="ECO:0000256" key="3">
    <source>
        <dbReference type="ARBA" id="ARBA00022989"/>
    </source>
</evidence>
<dbReference type="EMBL" id="DS268410">
    <property type="protein sequence ID" value="EFP00302.1"/>
    <property type="molecule type" value="Genomic_DNA"/>
</dbReference>
<dbReference type="Pfam" id="PF10292">
    <property type="entry name" value="7TM_GPCR_Srab"/>
    <property type="match status" value="1"/>
</dbReference>
<protein>
    <submittedName>
        <fullName evidence="6">Uncharacterized protein</fullName>
    </submittedName>
</protein>
<dbReference type="GeneID" id="9839042"/>
<dbReference type="RefSeq" id="XP_003115814.2">
    <property type="nucleotide sequence ID" value="XM_003115766.2"/>
</dbReference>
<dbReference type="PANTHER" id="PTHR46561">
    <property type="entry name" value="SERPENTINE RECEPTOR, CLASS AB (CLASS A-LIKE)-RELATED"/>
    <property type="match status" value="1"/>
</dbReference>
<evidence type="ECO:0000313" key="7">
    <source>
        <dbReference type="Proteomes" id="UP000008281"/>
    </source>
</evidence>
<dbReference type="PANTHER" id="PTHR46561:SF5">
    <property type="entry name" value="G_PROTEIN_RECEP_F1_2 DOMAIN-CONTAINING PROTEIN-RELATED"/>
    <property type="match status" value="1"/>
</dbReference>
<dbReference type="HOGENOM" id="CLU_070163_1_0_1"/>
<dbReference type="AlphaFoldDB" id="E3LKW8"/>
<feature type="transmembrane region" description="Helical" evidence="5">
    <location>
        <begin position="62"/>
        <end position="83"/>
    </location>
</feature>
<dbReference type="eggNOG" id="ENOG502TH34">
    <property type="taxonomic scope" value="Eukaryota"/>
</dbReference>
<reference evidence="6" key="1">
    <citation type="submission" date="2007-07" db="EMBL/GenBank/DDBJ databases">
        <title>PCAP assembly of the Caenorhabditis remanei genome.</title>
        <authorList>
            <consortium name="The Caenorhabditis remanei Sequencing Consortium"/>
            <person name="Wilson R.K."/>
        </authorList>
    </citation>
    <scope>NUCLEOTIDE SEQUENCE [LARGE SCALE GENOMIC DNA]</scope>
    <source>
        <strain evidence="6">PB4641</strain>
    </source>
</reference>
<sequence length="334" mass="38539">MKKLQMSTEDHCQIMQKLSTSLLLRFTLIFNLATSLIAFPMVIAASIALWKARVAKLFHINVIIIFQVHLVGFFLHCFSRIVLHCLDLYNYAMLDYCDMTPSTIRCFAFRIQYVFGLWLIGATTVPLIIERYIATIKSSSYEHMGCSLGIVMASLQVFLAVVLTSINFRNFSFEEPVMNYCMALKPGLVSNTEKAAIVSLCIQIIARILFHYLFKMNENLRRKQLTSSLSNRYSLEQNLKSMRTLKRFADLQSIFMIIHMALFIFILQIGPEVEKSTYISLVEMNAPYPLYAVISIIVLLKKAHLNKVKLKKTLENHVNADQNVYFENFKKFLH</sequence>
<evidence type="ECO:0000313" key="6">
    <source>
        <dbReference type="EMBL" id="EFP00302.1"/>
    </source>
</evidence>
<dbReference type="Proteomes" id="UP000008281">
    <property type="component" value="Unassembled WGS sequence"/>
</dbReference>
<dbReference type="KEGG" id="crq:GCK72_019457"/>
<comment type="subcellular location">
    <subcellularLocation>
        <location evidence="1">Membrane</location>
        <topology evidence="1">Multi-pass membrane protein</topology>
    </subcellularLocation>
</comment>
<dbReference type="GO" id="GO:0016020">
    <property type="term" value="C:membrane"/>
    <property type="evidence" value="ECO:0007669"/>
    <property type="project" value="UniProtKB-SubCell"/>
</dbReference>
<feature type="transmembrane region" description="Helical" evidence="5">
    <location>
        <begin position="195"/>
        <end position="214"/>
    </location>
</feature>
<keyword evidence="4 5" id="KW-0472">Membrane</keyword>
<dbReference type="STRING" id="31234.E3LKW8"/>
<dbReference type="FunCoup" id="E3LKW8">
    <property type="interactions" value="59"/>
</dbReference>
<dbReference type="InParanoid" id="E3LKW8"/>
<evidence type="ECO:0000256" key="5">
    <source>
        <dbReference type="SAM" id="Phobius"/>
    </source>
</evidence>
<keyword evidence="7" id="KW-1185">Reference proteome</keyword>
<accession>E3LKW8</accession>
<keyword evidence="2 5" id="KW-0812">Transmembrane</keyword>
<dbReference type="InterPro" id="IPR019408">
    <property type="entry name" value="7TM_GPCR_serpentine_rcpt_Srab"/>
</dbReference>
<proteinExistence type="predicted"/>
<evidence type="ECO:0000256" key="1">
    <source>
        <dbReference type="ARBA" id="ARBA00004141"/>
    </source>
</evidence>
<feature type="transmembrane region" description="Helical" evidence="5">
    <location>
        <begin position="28"/>
        <end position="50"/>
    </location>
</feature>
<name>E3LKW8_CAERE</name>
<organism evidence="7">
    <name type="scientific">Caenorhabditis remanei</name>
    <name type="common">Caenorhabditis vulgaris</name>
    <dbReference type="NCBI Taxonomy" id="31234"/>
    <lineage>
        <taxon>Eukaryota</taxon>
        <taxon>Metazoa</taxon>
        <taxon>Ecdysozoa</taxon>
        <taxon>Nematoda</taxon>
        <taxon>Chromadorea</taxon>
        <taxon>Rhabditida</taxon>
        <taxon>Rhabditina</taxon>
        <taxon>Rhabditomorpha</taxon>
        <taxon>Rhabditoidea</taxon>
        <taxon>Rhabditidae</taxon>
        <taxon>Peloderinae</taxon>
        <taxon>Caenorhabditis</taxon>
    </lineage>
</organism>
<gene>
    <name evidence="6" type="ORF">CRE_18670</name>
</gene>
<dbReference type="CTD" id="9839042"/>
<keyword evidence="3 5" id="KW-1133">Transmembrane helix</keyword>